<dbReference type="SMART" id="SM00028">
    <property type="entry name" value="TPR"/>
    <property type="match status" value="4"/>
</dbReference>
<feature type="region of interest" description="Disordered" evidence="3">
    <location>
        <begin position="45"/>
        <end position="65"/>
    </location>
</feature>
<evidence type="ECO:0000313" key="6">
    <source>
        <dbReference type="Proteomes" id="UP000632377"/>
    </source>
</evidence>
<accession>A0ABS1TBU2</accession>
<dbReference type="PANTHER" id="PTHR44943:SF8">
    <property type="entry name" value="TPR REPEAT-CONTAINING PROTEIN MJ0263"/>
    <property type="match status" value="1"/>
</dbReference>
<keyword evidence="4" id="KW-1133">Transmembrane helix</keyword>
<evidence type="ECO:0000313" key="5">
    <source>
        <dbReference type="EMBL" id="MBL4936096.1"/>
    </source>
</evidence>
<dbReference type="InterPro" id="IPR011990">
    <property type="entry name" value="TPR-like_helical_dom_sf"/>
</dbReference>
<name>A0ABS1TBU2_9CLOT</name>
<dbReference type="NCBIfam" id="NF047558">
    <property type="entry name" value="TPR_END_plus"/>
    <property type="match status" value="1"/>
</dbReference>
<dbReference type="SUPFAM" id="SSF48452">
    <property type="entry name" value="TPR-like"/>
    <property type="match status" value="1"/>
</dbReference>
<evidence type="ECO:0008006" key="7">
    <source>
        <dbReference type="Google" id="ProtNLM"/>
    </source>
</evidence>
<dbReference type="EMBL" id="JAESWC010000002">
    <property type="protein sequence ID" value="MBL4936096.1"/>
    <property type="molecule type" value="Genomic_DNA"/>
</dbReference>
<organism evidence="5 6">
    <name type="scientific">Clostridium rhizosphaerae</name>
    <dbReference type="NCBI Taxonomy" id="2803861"/>
    <lineage>
        <taxon>Bacteria</taxon>
        <taxon>Bacillati</taxon>
        <taxon>Bacillota</taxon>
        <taxon>Clostridia</taxon>
        <taxon>Eubacteriales</taxon>
        <taxon>Clostridiaceae</taxon>
        <taxon>Clostridium</taxon>
    </lineage>
</organism>
<keyword evidence="1" id="KW-0677">Repeat</keyword>
<dbReference type="Gene3D" id="1.25.40.10">
    <property type="entry name" value="Tetratricopeptide repeat domain"/>
    <property type="match status" value="1"/>
</dbReference>
<dbReference type="RefSeq" id="WP_202748672.1">
    <property type="nucleotide sequence ID" value="NZ_JAESWC010000002.1"/>
</dbReference>
<keyword evidence="4" id="KW-0472">Membrane</keyword>
<comment type="caution">
    <text evidence="5">The sequence shown here is derived from an EMBL/GenBank/DDBJ whole genome shotgun (WGS) entry which is preliminary data.</text>
</comment>
<proteinExistence type="predicted"/>
<dbReference type="InterPro" id="IPR019734">
    <property type="entry name" value="TPR_rpt"/>
</dbReference>
<keyword evidence="2" id="KW-0802">TPR repeat</keyword>
<evidence type="ECO:0000256" key="4">
    <source>
        <dbReference type="SAM" id="Phobius"/>
    </source>
</evidence>
<dbReference type="Proteomes" id="UP000632377">
    <property type="component" value="Unassembled WGS sequence"/>
</dbReference>
<evidence type="ECO:0000256" key="1">
    <source>
        <dbReference type="ARBA" id="ARBA00022737"/>
    </source>
</evidence>
<reference evidence="5 6" key="1">
    <citation type="submission" date="2021-01" db="EMBL/GenBank/DDBJ databases">
        <title>Genome public.</title>
        <authorList>
            <person name="Liu C."/>
            <person name="Sun Q."/>
        </authorList>
    </citation>
    <scope>NUCLEOTIDE SEQUENCE [LARGE SCALE GENOMIC DNA]</scope>
    <source>
        <strain evidence="5 6">YIM B02515</strain>
    </source>
</reference>
<dbReference type="InterPro" id="IPR051685">
    <property type="entry name" value="Ycf3/AcsC/BcsC/TPR_MFPF"/>
</dbReference>
<keyword evidence="6" id="KW-1185">Reference proteome</keyword>
<keyword evidence="4" id="KW-0812">Transmembrane</keyword>
<sequence>MFNKYSLKTKIIIFLIAAVAAVALIINTAINNRQNIKNYKFDEGSQSSANGVIKPSESNSKEKVEEEKKKQEEALKMEKQKALEDKYQNGYEAFQNKNYGDAIKLEDEVINEDDKFYKAYNVKGIAQCYNKKYLEGMNNIDKALEIKPEYGYARFNKALAFELYAKYDDALKWYDKALEVENFVWSYYGKASIYGRRGDVPNTVKNLKTAIEMDAAVKDVARDEVDFNNVKNSKEFQELIK</sequence>
<dbReference type="PANTHER" id="PTHR44943">
    <property type="entry name" value="CELLULOSE SYNTHASE OPERON PROTEIN C"/>
    <property type="match status" value="1"/>
</dbReference>
<gene>
    <name evidence="5" type="ORF">JK636_10005</name>
</gene>
<evidence type="ECO:0000256" key="2">
    <source>
        <dbReference type="ARBA" id="ARBA00022803"/>
    </source>
</evidence>
<evidence type="ECO:0000256" key="3">
    <source>
        <dbReference type="SAM" id="MobiDB-lite"/>
    </source>
</evidence>
<protein>
    <recommendedName>
        <fullName evidence="7">Tetratricopeptide repeat protein</fullName>
    </recommendedName>
</protein>
<feature type="transmembrane region" description="Helical" evidence="4">
    <location>
        <begin position="12"/>
        <end position="30"/>
    </location>
</feature>